<dbReference type="RefSeq" id="WP_200339079.1">
    <property type="nucleotide sequence ID" value="NZ_NRRL01000003.1"/>
</dbReference>
<name>A0ABS1D9C4_9PROT</name>
<evidence type="ECO:0000313" key="2">
    <source>
        <dbReference type="Proteomes" id="UP001296873"/>
    </source>
</evidence>
<gene>
    <name evidence="1" type="ORF">CKO28_03035</name>
</gene>
<dbReference type="Proteomes" id="UP001296873">
    <property type="component" value="Unassembled WGS sequence"/>
</dbReference>
<keyword evidence="2" id="KW-1185">Reference proteome</keyword>
<sequence length="64" mass="7191">MCEASRLPTPDWKTRFDALARRHGLPDHDHVRQSLAIHATPETWLEALRDAAAIPQPSPDQPKA</sequence>
<dbReference type="EMBL" id="NRRL01000003">
    <property type="protein sequence ID" value="MBK1667018.1"/>
    <property type="molecule type" value="Genomic_DNA"/>
</dbReference>
<protein>
    <submittedName>
        <fullName evidence="1">Uncharacterized protein</fullName>
    </submittedName>
</protein>
<evidence type="ECO:0000313" key="1">
    <source>
        <dbReference type="EMBL" id="MBK1667018.1"/>
    </source>
</evidence>
<comment type="caution">
    <text evidence="1">The sequence shown here is derived from an EMBL/GenBank/DDBJ whole genome shotgun (WGS) entry which is preliminary data.</text>
</comment>
<organism evidence="1 2">
    <name type="scientific">Rhodovibrio sodomensis</name>
    <dbReference type="NCBI Taxonomy" id="1088"/>
    <lineage>
        <taxon>Bacteria</taxon>
        <taxon>Pseudomonadati</taxon>
        <taxon>Pseudomonadota</taxon>
        <taxon>Alphaproteobacteria</taxon>
        <taxon>Rhodospirillales</taxon>
        <taxon>Rhodovibrionaceae</taxon>
        <taxon>Rhodovibrio</taxon>
    </lineage>
</organism>
<reference evidence="1 2" key="1">
    <citation type="journal article" date="2020" name="Microorganisms">
        <title>Osmotic Adaptation and Compatible Solute Biosynthesis of Phototrophic Bacteria as Revealed from Genome Analyses.</title>
        <authorList>
            <person name="Imhoff J.F."/>
            <person name="Rahn T."/>
            <person name="Kunzel S."/>
            <person name="Keller A."/>
            <person name="Neulinger S.C."/>
        </authorList>
    </citation>
    <scope>NUCLEOTIDE SEQUENCE [LARGE SCALE GENOMIC DNA]</scope>
    <source>
        <strain evidence="1 2">DSM 9895</strain>
    </source>
</reference>
<proteinExistence type="predicted"/>
<accession>A0ABS1D9C4</accession>